<organism evidence="13 14">
    <name type="scientific">Rotaria sordida</name>
    <dbReference type="NCBI Taxonomy" id="392033"/>
    <lineage>
        <taxon>Eukaryota</taxon>
        <taxon>Metazoa</taxon>
        <taxon>Spiralia</taxon>
        <taxon>Gnathifera</taxon>
        <taxon>Rotifera</taxon>
        <taxon>Eurotatoria</taxon>
        <taxon>Bdelloidea</taxon>
        <taxon>Philodinida</taxon>
        <taxon>Philodinidae</taxon>
        <taxon>Rotaria</taxon>
    </lineage>
</organism>
<dbReference type="NCBIfam" id="TIGR01297">
    <property type="entry name" value="CDF"/>
    <property type="match status" value="1"/>
</dbReference>
<feature type="transmembrane region" description="Helical" evidence="9">
    <location>
        <begin position="24"/>
        <end position="47"/>
    </location>
</feature>
<gene>
    <name evidence="13" type="ORF">JBS370_LOCUS3519</name>
    <name evidence="12" type="ORF">ZHD862_LOCUS11855</name>
</gene>
<evidence type="ECO:0000313" key="13">
    <source>
        <dbReference type="EMBL" id="CAF3595616.1"/>
    </source>
</evidence>
<dbReference type="Proteomes" id="UP000663864">
    <property type="component" value="Unassembled WGS sequence"/>
</dbReference>
<feature type="compositionally biased region" description="Acidic residues" evidence="8">
    <location>
        <begin position="325"/>
        <end position="337"/>
    </location>
</feature>
<feature type="transmembrane region" description="Helical" evidence="9">
    <location>
        <begin position="357"/>
        <end position="378"/>
    </location>
</feature>
<dbReference type="InterPro" id="IPR027469">
    <property type="entry name" value="Cation_efflux_TMD_sf"/>
</dbReference>
<protein>
    <recommendedName>
        <fullName evidence="15">Zinc transporter 1</fullName>
    </recommendedName>
</protein>
<feature type="transmembrane region" description="Helical" evidence="9">
    <location>
        <begin position="127"/>
        <end position="148"/>
    </location>
</feature>
<sequence>MASDDKSSLKHPHRSKRRFFQTKTFRLISMLVLTFSYFVVELVVGYITNSVALVADSFHMLSDVISLLIAIVAVRIARRSSLKNTYGWVRAEVVGANINTVFLLALCLTIIFDAIKRFVQPERIEKVNLLLIVGSIGLGVNIIGLFLFQGFHGHSHGGSSHGHSHGGGSHGHSDKKSSHGHSHKKNSHGHSHENNSHEHSHENNSHGHSHENNSHGHSHENNSHEHSHENNSHGHSHENNSHEHSHENNSHGHSHESNSHGHSHENNSHGHSHENNSHNQTDRSSEESVEINNFPELDGLSNRFDRHSTRAFQEAFAECVQQTDEQSDTVTEMEEGNNNDRNAAKPKKKASMNMHGVFLHVLADALGSVVVIISALIIKFVPNPSDNPKHWTIYVDPTLSVIIVIIITTSAIRLFKDTSYILLQVMPKHLEVNTLKRQLLDNVPEVHSVHELHIWRLTDDKVIASAHLNRKNLSNYMHVADKVKKFFHSIGIHSITIQFEHDKTIGTDNQSTTALIDPNNPERVPGDCLLRCNPDECEPQTCCTVKSERANTLSNDNAMEIYSITEPNNYEKSVQTQTSVAPSIQDERL</sequence>
<dbReference type="GO" id="GO:0005385">
    <property type="term" value="F:zinc ion transmembrane transporter activity"/>
    <property type="evidence" value="ECO:0007669"/>
    <property type="project" value="TreeGrafter"/>
</dbReference>
<evidence type="ECO:0000256" key="6">
    <source>
        <dbReference type="ARBA" id="ARBA00022989"/>
    </source>
</evidence>
<evidence type="ECO:0000256" key="5">
    <source>
        <dbReference type="ARBA" id="ARBA00022833"/>
    </source>
</evidence>
<dbReference type="GO" id="GO:0016020">
    <property type="term" value="C:membrane"/>
    <property type="evidence" value="ECO:0007669"/>
    <property type="project" value="UniProtKB-SubCell"/>
</dbReference>
<dbReference type="GO" id="GO:0006882">
    <property type="term" value="P:intracellular zinc ion homeostasis"/>
    <property type="evidence" value="ECO:0007669"/>
    <property type="project" value="TreeGrafter"/>
</dbReference>
<reference evidence="13" key="1">
    <citation type="submission" date="2021-02" db="EMBL/GenBank/DDBJ databases">
        <authorList>
            <person name="Nowell W R."/>
        </authorList>
    </citation>
    <scope>NUCLEOTIDE SEQUENCE</scope>
</reference>
<accession>A0A818MUV4</accession>
<comment type="similarity">
    <text evidence="2">Belongs to the cation diffusion facilitator (CDF) transporter (TC 2.A.4) family. SLC30A subfamily.</text>
</comment>
<feature type="domain" description="Cation efflux protein transmembrane" evidence="10">
    <location>
        <begin position="346"/>
        <end position="423"/>
    </location>
</feature>
<feature type="region of interest" description="Disordered" evidence="8">
    <location>
        <begin position="324"/>
        <end position="348"/>
    </location>
</feature>
<evidence type="ECO:0000259" key="10">
    <source>
        <dbReference type="Pfam" id="PF01545"/>
    </source>
</evidence>
<dbReference type="InterPro" id="IPR058533">
    <property type="entry name" value="Cation_efflux_TM"/>
</dbReference>
<keyword evidence="3" id="KW-0813">Transport</keyword>
<dbReference type="PANTHER" id="PTHR45820">
    <property type="entry name" value="FI23527P1"/>
    <property type="match status" value="1"/>
</dbReference>
<feature type="transmembrane region" description="Helical" evidence="9">
    <location>
        <begin position="398"/>
        <end position="415"/>
    </location>
</feature>
<evidence type="ECO:0000256" key="7">
    <source>
        <dbReference type="ARBA" id="ARBA00023136"/>
    </source>
</evidence>
<evidence type="ECO:0000256" key="2">
    <source>
        <dbReference type="ARBA" id="ARBA00008873"/>
    </source>
</evidence>
<evidence type="ECO:0000259" key="11">
    <source>
        <dbReference type="Pfam" id="PF16916"/>
    </source>
</evidence>
<feature type="transmembrane region" description="Helical" evidence="9">
    <location>
        <begin position="59"/>
        <end position="77"/>
    </location>
</feature>
<feature type="region of interest" description="Disordered" evidence="8">
    <location>
        <begin position="156"/>
        <end position="289"/>
    </location>
</feature>
<dbReference type="EMBL" id="CAJNOT010000455">
    <property type="protein sequence ID" value="CAF0987809.1"/>
    <property type="molecule type" value="Genomic_DNA"/>
</dbReference>
<keyword evidence="7 9" id="KW-0472">Membrane</keyword>
<dbReference type="AlphaFoldDB" id="A0A818MUV4"/>
<evidence type="ECO:0000256" key="1">
    <source>
        <dbReference type="ARBA" id="ARBA00004141"/>
    </source>
</evidence>
<proteinExistence type="inferred from homology"/>
<evidence type="ECO:0000313" key="14">
    <source>
        <dbReference type="Proteomes" id="UP000663836"/>
    </source>
</evidence>
<keyword evidence="6 9" id="KW-1133">Transmembrane helix</keyword>
<dbReference type="Gene3D" id="1.20.1510.10">
    <property type="entry name" value="Cation efflux protein transmembrane domain"/>
    <property type="match status" value="2"/>
</dbReference>
<dbReference type="SUPFAM" id="SSF161111">
    <property type="entry name" value="Cation efflux protein transmembrane domain-like"/>
    <property type="match status" value="1"/>
</dbReference>
<feature type="compositionally biased region" description="Basic and acidic residues" evidence="8">
    <location>
        <begin position="190"/>
        <end position="286"/>
    </location>
</feature>
<dbReference type="GO" id="GO:0010312">
    <property type="term" value="P:detoxification of zinc ion"/>
    <property type="evidence" value="ECO:0007669"/>
    <property type="project" value="TreeGrafter"/>
</dbReference>
<dbReference type="PANTHER" id="PTHR45820:SF4">
    <property type="entry name" value="ZINC TRANSPORTER 63C, ISOFORM F"/>
    <property type="match status" value="1"/>
</dbReference>
<keyword evidence="5" id="KW-0862">Zinc</keyword>
<evidence type="ECO:0000256" key="8">
    <source>
        <dbReference type="SAM" id="MobiDB-lite"/>
    </source>
</evidence>
<dbReference type="EMBL" id="CAJOBD010000152">
    <property type="protein sequence ID" value="CAF3595616.1"/>
    <property type="molecule type" value="Genomic_DNA"/>
</dbReference>
<evidence type="ECO:0000313" key="12">
    <source>
        <dbReference type="EMBL" id="CAF0987809.1"/>
    </source>
</evidence>
<keyword evidence="4 9" id="KW-0812">Transmembrane</keyword>
<evidence type="ECO:0000256" key="4">
    <source>
        <dbReference type="ARBA" id="ARBA00022692"/>
    </source>
</evidence>
<feature type="transmembrane region" description="Helical" evidence="9">
    <location>
        <begin position="98"/>
        <end position="115"/>
    </location>
</feature>
<dbReference type="InterPro" id="IPR027470">
    <property type="entry name" value="Cation_efflux_CTD"/>
</dbReference>
<dbReference type="Proteomes" id="UP000663836">
    <property type="component" value="Unassembled WGS sequence"/>
</dbReference>
<evidence type="ECO:0000256" key="9">
    <source>
        <dbReference type="SAM" id="Phobius"/>
    </source>
</evidence>
<evidence type="ECO:0008006" key="15">
    <source>
        <dbReference type="Google" id="ProtNLM"/>
    </source>
</evidence>
<evidence type="ECO:0000256" key="3">
    <source>
        <dbReference type="ARBA" id="ARBA00022448"/>
    </source>
</evidence>
<feature type="region of interest" description="Disordered" evidence="8">
    <location>
        <begin position="569"/>
        <end position="589"/>
    </location>
</feature>
<comment type="subcellular location">
    <subcellularLocation>
        <location evidence="1">Membrane</location>
        <topology evidence="1">Multi-pass membrane protein</topology>
    </subcellularLocation>
</comment>
<feature type="compositionally biased region" description="Polar residues" evidence="8">
    <location>
        <begin position="569"/>
        <end position="582"/>
    </location>
</feature>
<dbReference type="Pfam" id="PF01545">
    <property type="entry name" value="Cation_efflux"/>
    <property type="match status" value="2"/>
</dbReference>
<name>A0A818MUV4_9BILA</name>
<dbReference type="Pfam" id="PF16916">
    <property type="entry name" value="ZT_dimer"/>
    <property type="match status" value="1"/>
</dbReference>
<dbReference type="InterPro" id="IPR002524">
    <property type="entry name" value="Cation_efflux"/>
</dbReference>
<comment type="caution">
    <text evidence="13">The sequence shown here is derived from an EMBL/GenBank/DDBJ whole genome shotgun (WGS) entry which is preliminary data.</text>
</comment>
<feature type="compositionally biased region" description="Basic residues" evidence="8">
    <location>
        <begin position="178"/>
        <end position="189"/>
    </location>
</feature>
<feature type="domain" description="Cation efflux protein transmembrane" evidence="10">
    <location>
        <begin position="28"/>
        <end position="149"/>
    </location>
</feature>
<feature type="domain" description="Cation efflux protein cytoplasmic" evidence="11">
    <location>
        <begin position="437"/>
        <end position="501"/>
    </location>
</feature>